<dbReference type="EMBL" id="JAYKXP010000032">
    <property type="protein sequence ID" value="KAK7041721.1"/>
    <property type="molecule type" value="Genomic_DNA"/>
</dbReference>
<name>A0AAW0CRD5_9AGAR</name>
<evidence type="ECO:0000259" key="1">
    <source>
        <dbReference type="Pfam" id="PF12770"/>
    </source>
</evidence>
<sequence>MTLDVHSADVLASDLSGSKEETLDDRIQTTTASLTKLPTHPDPDSLAQTYADLSEMLYNRYTEHGLPSDIHDSLSWARKALALSYASDPKLPTRKSDVATCLESIHRLDGNTALIDEAIILQEEAIEILLQRNTSLEDELLQECRYNLCVALDVRFQNIGSQNDLERAIAVNHELIDSSGGATKAHPDITHQLGGAYYDLFNISGDTANLERSLKMLDQALLTAATEQYQEEWSFRQRRIQAAIARCLHRLYTVTGNSAYLTSSIQRMRDAMKMTPSDSVLWADYQSWLGAFLWDMYRHNQEPEYLREAIALERECLLSTPKDHPLLAWRLSNLGQSLRLQYEADDGAGDSDFLLSESIDLQAQAINSGSTASTAWWKHRLSETYLLRFLRKGEEADLREAMKYSVEAVDSYPMDHPEYTAVQMMRARILGEMEAEVEVVLCTFRSGLQCISSLPHMRMECALALSTYAVSQKRFKEALEGYSAALQLMPEVLWFGLEMNDRTVQMSRHNLASIAADAAACSLEAGNTEIAIELLEQGRSLLWSQAVSLDTDVSTLEKEHPDMALRFRKLSTQLRQIWTSKSDFDSESHSPGNIGDRGHRLFIEWRRVVDDVRALPGFDRFLRPPSFSDLKESAREGAVVVLNASPIRMDAMILNMTDPVHVITLPNVQLTELETVAYEAHRGRMRGRPAFRGRGSEDTTEGQSDIDPITWVWDNIVKWIVEPLKRLSPSERIWLCPTGFFTFLPLHAACPSDNALPGLADTFFISYTPTLTSLIRARRARENQVVSGDSVRILAIAQSSSTLEGFQVLDQTSVEIRAIAKHVDSQKLLILENEKATVQRVSSEMLEHRFVHFACHAHQDEEPMESSLHMHDGLLKMSDLVKMQLKQAEFAFLSCCETATGAKKMPDEAVHLAAALQYTGFQSIISTLWSIDDWTAPRVASAVYRELLSDGKPKASRGAVALGKAIRQLKKRKGMAERLVPYIHIGL</sequence>
<protein>
    <recommendedName>
        <fullName evidence="1">CHAT domain-containing protein</fullName>
    </recommendedName>
</protein>
<keyword evidence="3" id="KW-1185">Reference proteome</keyword>
<dbReference type="Gene3D" id="1.25.40.10">
    <property type="entry name" value="Tetratricopeptide repeat domain"/>
    <property type="match status" value="1"/>
</dbReference>
<reference evidence="2 3" key="1">
    <citation type="submission" date="2024-01" db="EMBL/GenBank/DDBJ databases">
        <title>A draft genome for a cacao thread blight-causing isolate of Paramarasmius palmivorus.</title>
        <authorList>
            <person name="Baruah I.K."/>
            <person name="Bukari Y."/>
            <person name="Amoako-Attah I."/>
            <person name="Meinhardt L.W."/>
            <person name="Bailey B.A."/>
            <person name="Cohen S.P."/>
        </authorList>
    </citation>
    <scope>NUCLEOTIDE SEQUENCE [LARGE SCALE GENOMIC DNA]</scope>
    <source>
        <strain evidence="2 3">GH-12</strain>
    </source>
</reference>
<proteinExistence type="predicted"/>
<gene>
    <name evidence="2" type="ORF">VNI00_009010</name>
</gene>
<organism evidence="2 3">
    <name type="scientific">Paramarasmius palmivorus</name>
    <dbReference type="NCBI Taxonomy" id="297713"/>
    <lineage>
        <taxon>Eukaryota</taxon>
        <taxon>Fungi</taxon>
        <taxon>Dikarya</taxon>
        <taxon>Basidiomycota</taxon>
        <taxon>Agaricomycotina</taxon>
        <taxon>Agaricomycetes</taxon>
        <taxon>Agaricomycetidae</taxon>
        <taxon>Agaricales</taxon>
        <taxon>Marasmiineae</taxon>
        <taxon>Marasmiaceae</taxon>
        <taxon>Paramarasmius</taxon>
    </lineage>
</organism>
<comment type="caution">
    <text evidence="2">The sequence shown here is derived from an EMBL/GenBank/DDBJ whole genome shotgun (WGS) entry which is preliminary data.</text>
</comment>
<dbReference type="Pfam" id="PF12770">
    <property type="entry name" value="CHAT"/>
    <property type="match status" value="1"/>
</dbReference>
<feature type="domain" description="CHAT" evidence="1">
    <location>
        <begin position="716"/>
        <end position="969"/>
    </location>
</feature>
<dbReference type="Proteomes" id="UP001383192">
    <property type="component" value="Unassembled WGS sequence"/>
</dbReference>
<evidence type="ECO:0000313" key="2">
    <source>
        <dbReference type="EMBL" id="KAK7041721.1"/>
    </source>
</evidence>
<accession>A0AAW0CRD5</accession>
<dbReference type="AlphaFoldDB" id="A0AAW0CRD5"/>
<dbReference type="SUPFAM" id="SSF48452">
    <property type="entry name" value="TPR-like"/>
    <property type="match status" value="1"/>
</dbReference>
<evidence type="ECO:0000313" key="3">
    <source>
        <dbReference type="Proteomes" id="UP001383192"/>
    </source>
</evidence>
<dbReference type="InterPro" id="IPR024983">
    <property type="entry name" value="CHAT_dom"/>
</dbReference>
<dbReference type="InterPro" id="IPR011990">
    <property type="entry name" value="TPR-like_helical_dom_sf"/>
</dbReference>